<dbReference type="AlphaFoldDB" id="E9GFC6"/>
<dbReference type="Proteomes" id="UP000000305">
    <property type="component" value="Unassembled WGS sequence"/>
</dbReference>
<keyword evidence="1" id="KW-0175">Coiled coil</keyword>
<name>E9GFC6_DAPPU</name>
<feature type="compositionally biased region" description="Basic and acidic residues" evidence="2">
    <location>
        <begin position="511"/>
        <end position="523"/>
    </location>
</feature>
<feature type="region of interest" description="Disordered" evidence="2">
    <location>
        <begin position="511"/>
        <end position="534"/>
    </location>
</feature>
<keyword evidence="4" id="KW-1185">Reference proteome</keyword>
<accession>E9GFC6</accession>
<proteinExistence type="predicted"/>
<evidence type="ECO:0000313" key="3">
    <source>
        <dbReference type="EMBL" id="EFX81834.1"/>
    </source>
</evidence>
<dbReference type="HOGENOM" id="CLU_012779_0_0_1"/>
<evidence type="ECO:0000313" key="4">
    <source>
        <dbReference type="Proteomes" id="UP000000305"/>
    </source>
</evidence>
<feature type="coiled-coil region" evidence="1">
    <location>
        <begin position="57"/>
        <end position="147"/>
    </location>
</feature>
<protein>
    <submittedName>
        <fullName evidence="3">Uncharacterized protein</fullName>
    </submittedName>
</protein>
<dbReference type="STRING" id="6669.E9GFC6"/>
<dbReference type="FunCoup" id="E9GFC6">
    <property type="interactions" value="25"/>
</dbReference>
<evidence type="ECO:0000256" key="1">
    <source>
        <dbReference type="SAM" id="Coils"/>
    </source>
</evidence>
<dbReference type="EMBL" id="GL732542">
    <property type="protein sequence ID" value="EFX81834.1"/>
    <property type="molecule type" value="Genomic_DNA"/>
</dbReference>
<dbReference type="InParanoid" id="E9GFC6"/>
<evidence type="ECO:0000256" key="2">
    <source>
        <dbReference type="SAM" id="MobiDB-lite"/>
    </source>
</evidence>
<organism evidence="3 4">
    <name type="scientific">Daphnia pulex</name>
    <name type="common">Water flea</name>
    <dbReference type="NCBI Taxonomy" id="6669"/>
    <lineage>
        <taxon>Eukaryota</taxon>
        <taxon>Metazoa</taxon>
        <taxon>Ecdysozoa</taxon>
        <taxon>Arthropoda</taxon>
        <taxon>Crustacea</taxon>
        <taxon>Branchiopoda</taxon>
        <taxon>Diplostraca</taxon>
        <taxon>Cladocera</taxon>
        <taxon>Anomopoda</taxon>
        <taxon>Daphniidae</taxon>
        <taxon>Daphnia</taxon>
    </lineage>
</organism>
<gene>
    <name evidence="3" type="ORF">DAPPUDRAFT_241908</name>
</gene>
<reference evidence="3 4" key="1">
    <citation type="journal article" date="2011" name="Science">
        <title>The ecoresponsive genome of Daphnia pulex.</title>
        <authorList>
            <person name="Colbourne J.K."/>
            <person name="Pfrender M.E."/>
            <person name="Gilbert D."/>
            <person name="Thomas W.K."/>
            <person name="Tucker A."/>
            <person name="Oakley T.H."/>
            <person name="Tokishita S."/>
            <person name="Aerts A."/>
            <person name="Arnold G.J."/>
            <person name="Basu M.K."/>
            <person name="Bauer D.J."/>
            <person name="Caceres C.E."/>
            <person name="Carmel L."/>
            <person name="Casola C."/>
            <person name="Choi J.H."/>
            <person name="Detter J.C."/>
            <person name="Dong Q."/>
            <person name="Dusheyko S."/>
            <person name="Eads B.D."/>
            <person name="Frohlich T."/>
            <person name="Geiler-Samerotte K.A."/>
            <person name="Gerlach D."/>
            <person name="Hatcher P."/>
            <person name="Jogdeo S."/>
            <person name="Krijgsveld J."/>
            <person name="Kriventseva E.V."/>
            <person name="Kultz D."/>
            <person name="Laforsch C."/>
            <person name="Lindquist E."/>
            <person name="Lopez J."/>
            <person name="Manak J.R."/>
            <person name="Muller J."/>
            <person name="Pangilinan J."/>
            <person name="Patwardhan R.P."/>
            <person name="Pitluck S."/>
            <person name="Pritham E.J."/>
            <person name="Rechtsteiner A."/>
            <person name="Rho M."/>
            <person name="Rogozin I.B."/>
            <person name="Sakarya O."/>
            <person name="Salamov A."/>
            <person name="Schaack S."/>
            <person name="Shapiro H."/>
            <person name="Shiga Y."/>
            <person name="Skalitzky C."/>
            <person name="Smith Z."/>
            <person name="Souvorov A."/>
            <person name="Sung W."/>
            <person name="Tang Z."/>
            <person name="Tsuchiya D."/>
            <person name="Tu H."/>
            <person name="Vos H."/>
            <person name="Wang M."/>
            <person name="Wolf Y.I."/>
            <person name="Yamagata H."/>
            <person name="Yamada T."/>
            <person name="Ye Y."/>
            <person name="Shaw J.R."/>
            <person name="Andrews J."/>
            <person name="Crease T.J."/>
            <person name="Tang H."/>
            <person name="Lucas S.M."/>
            <person name="Robertson H.M."/>
            <person name="Bork P."/>
            <person name="Koonin E.V."/>
            <person name="Zdobnov E.M."/>
            <person name="Grigoriev I.V."/>
            <person name="Lynch M."/>
            <person name="Boore J.L."/>
        </authorList>
    </citation>
    <scope>NUCLEOTIDE SEQUENCE [LARGE SCALE GENOMIC DNA]</scope>
</reference>
<feature type="coiled-coil region" evidence="1">
    <location>
        <begin position="293"/>
        <end position="401"/>
    </location>
</feature>
<dbReference type="KEGG" id="dpx:DAPPUDRAFT_241908"/>
<sequence length="598" mass="68702">MQEATYRTRIVTQPTMWKPERDSALLLPDSTACMDKNTKNTTTDRFPAIKTITGEYVRIVENDNRNLENEIRVCQEKLHGFKEMEQEKERLQKEVESLKETVAKYELGSRKSELPIAEKPDEYDEDLKQLVDEISNLKADLETSSRTVSFQSEEIKNLTATTIKQHNKLKNMSIENDAELILKLATTQDMASTSRDAFQEIESKLIKEMTDLTDGFNRKQKILEERDATLEATLQAKKVADEKVEDILQKSKLKLQLAHQKNLALTSMNAQLQIESKEFERKWEVMKAEFRRVTKEKDAALVLEEKAKKLAQEARKLAGEREIANGLLQLNVSQLKTELTTFKSQNNELKKEKSALLYNASTWEVSESQLRNEIVNLKDAMQTQNEIIMTKMKEMERLKAENLYLKPCLANLQSVRESLAKKLVENDECVTRYCDLLSEKSLLEVNNDNLMKELEDSRKELERIEREYQDLWYTREAVLQSAQKSEKLAKEQVEALSDALAALQEATKQTKEAAKATKAERESMNSGATKTKADQKKGTTWIKELFAKTYRKSQYEDDYANLLETIGLQMVGRAKELQDQANNIKAKGKALKKKAKSG</sequence>
<dbReference type="OrthoDB" id="10255522at2759"/>